<gene>
    <name evidence="1" type="ORF">A6A05_18130</name>
</gene>
<dbReference type="OrthoDB" id="10000787at2"/>
<evidence type="ECO:0000313" key="2">
    <source>
        <dbReference type="Proteomes" id="UP000078543"/>
    </source>
</evidence>
<accession>A0A178N1Z1</accession>
<protein>
    <submittedName>
        <fullName evidence="1">Uncharacterized protein</fullName>
    </submittedName>
</protein>
<proteinExistence type="predicted"/>
<organism evidence="1 2">
    <name type="scientific">Magnetospirillum moscoviense</name>
    <dbReference type="NCBI Taxonomy" id="1437059"/>
    <lineage>
        <taxon>Bacteria</taxon>
        <taxon>Pseudomonadati</taxon>
        <taxon>Pseudomonadota</taxon>
        <taxon>Alphaproteobacteria</taxon>
        <taxon>Rhodospirillales</taxon>
        <taxon>Rhodospirillaceae</taxon>
        <taxon>Magnetospirillum</taxon>
    </lineage>
</organism>
<evidence type="ECO:0000313" key="1">
    <source>
        <dbReference type="EMBL" id="OAN67993.1"/>
    </source>
</evidence>
<keyword evidence="2" id="KW-1185">Reference proteome</keyword>
<dbReference type="Proteomes" id="UP000078543">
    <property type="component" value="Unassembled WGS sequence"/>
</dbReference>
<reference evidence="1 2" key="1">
    <citation type="submission" date="2016-04" db="EMBL/GenBank/DDBJ databases">
        <title>Draft genome sequence of freshwater magnetotactic bacteria Magnetospirillum marisnigri SP-1 and Magnetospirillum moscoviense BB-1.</title>
        <authorList>
            <person name="Koziaeva V."/>
            <person name="Dziuba M.V."/>
            <person name="Ivanov T.M."/>
            <person name="Kuznetsov B."/>
            <person name="Grouzdev D.S."/>
        </authorList>
    </citation>
    <scope>NUCLEOTIDE SEQUENCE [LARGE SCALE GENOMIC DNA]</scope>
    <source>
        <strain evidence="1 2">BB-1</strain>
    </source>
</reference>
<comment type="caution">
    <text evidence="1">The sequence shown here is derived from an EMBL/GenBank/DDBJ whole genome shotgun (WGS) entry which is preliminary data.</text>
</comment>
<dbReference type="RefSeq" id="WP_068496276.1">
    <property type="nucleotide sequence ID" value="NZ_LWQU01000004.1"/>
</dbReference>
<sequence>MTAAQPTHTVSPGAAQAIAYHNHHAEEAHRSALAALDRYNAAMLRLQKALATADVYGASQAEALADTAWSEMQSLLAEGYQHRNSAALAAGIAAGIITEKNGEPT</sequence>
<name>A0A178N1Z1_9PROT</name>
<dbReference type="EMBL" id="LWQU01000004">
    <property type="protein sequence ID" value="OAN67993.1"/>
    <property type="molecule type" value="Genomic_DNA"/>
</dbReference>
<dbReference type="AlphaFoldDB" id="A0A178N1Z1"/>
<dbReference type="STRING" id="1437059.A6A05_18130"/>